<dbReference type="GO" id="GO:0022857">
    <property type="term" value="F:transmembrane transporter activity"/>
    <property type="evidence" value="ECO:0007669"/>
    <property type="project" value="TreeGrafter"/>
</dbReference>
<evidence type="ECO:0000256" key="5">
    <source>
        <dbReference type="ARBA" id="ARBA00023136"/>
    </source>
</evidence>
<dbReference type="Proteomes" id="UP000663889">
    <property type="component" value="Unassembled WGS sequence"/>
</dbReference>
<dbReference type="AlphaFoldDB" id="A0A814XVW6"/>
<dbReference type="EMBL" id="CAJNOU010001552">
    <property type="protein sequence ID" value="CAF1221180.1"/>
    <property type="molecule type" value="Genomic_DNA"/>
</dbReference>
<keyword evidence="4 7" id="KW-1133">Transmembrane helix</keyword>
<feature type="transmembrane region" description="Helical" evidence="7">
    <location>
        <begin position="296"/>
        <end position="315"/>
    </location>
</feature>
<keyword evidence="3 7" id="KW-0812">Transmembrane</keyword>
<comment type="subcellular location">
    <subcellularLocation>
        <location evidence="1">Membrane</location>
        <topology evidence="1">Multi-pass membrane protein</topology>
    </subcellularLocation>
</comment>
<feature type="transmembrane region" description="Helical" evidence="7">
    <location>
        <begin position="234"/>
        <end position="257"/>
    </location>
</feature>
<dbReference type="SUPFAM" id="SSF103473">
    <property type="entry name" value="MFS general substrate transporter"/>
    <property type="match status" value="1"/>
</dbReference>
<evidence type="ECO:0000256" key="1">
    <source>
        <dbReference type="ARBA" id="ARBA00004141"/>
    </source>
</evidence>
<protein>
    <submittedName>
        <fullName evidence="8">Uncharacterized protein</fullName>
    </submittedName>
</protein>
<dbReference type="PANTHER" id="PTHR43791:SF36">
    <property type="entry name" value="TRANSPORTER, PUTATIVE (AFU_ORTHOLOGUE AFUA_6G08340)-RELATED"/>
    <property type="match status" value="1"/>
</dbReference>
<keyword evidence="2" id="KW-0813">Transport</keyword>
<evidence type="ECO:0000256" key="6">
    <source>
        <dbReference type="SAM" id="Coils"/>
    </source>
</evidence>
<dbReference type="InterPro" id="IPR036259">
    <property type="entry name" value="MFS_trans_sf"/>
</dbReference>
<evidence type="ECO:0000256" key="7">
    <source>
        <dbReference type="SAM" id="Phobius"/>
    </source>
</evidence>
<proteinExistence type="predicted"/>
<evidence type="ECO:0000256" key="2">
    <source>
        <dbReference type="ARBA" id="ARBA00022448"/>
    </source>
</evidence>
<sequence length="326" mass="37942">MFVGMPQSNRCSMCTKGAGTCLCAGCKKYFCRKHFNDHHAILVNELEGYVEEINILQDEINRTDPHNGILLQIDEWERTMVEKVTQVAERLRQQIKNPSPKRVEIISKFTEFRTKLRQLKETDDFVEDDLSRLKETIDKFKQDSKELDEILSIKLHIEQTEQIAWDRFIYVEEKSTAAENKQEQQQTTEKNLLEFLSNKEAPYFLERSFHLIFTNLLTICGLLLLMFINQQYVYILYIGIILVTCGTYSNVSVKIVWFNNNFASLTRRAVASALIVSVGTLVGVISGQIYRTKEKPRYFIGHTTAFSFMVLQTILSRYSSFDIFTY</sequence>
<evidence type="ECO:0000256" key="4">
    <source>
        <dbReference type="ARBA" id="ARBA00022989"/>
    </source>
</evidence>
<feature type="coiled-coil region" evidence="6">
    <location>
        <begin position="116"/>
        <end position="150"/>
    </location>
</feature>
<evidence type="ECO:0000256" key="3">
    <source>
        <dbReference type="ARBA" id="ARBA00022692"/>
    </source>
</evidence>
<keyword evidence="5 7" id="KW-0472">Membrane</keyword>
<keyword evidence="6" id="KW-0175">Coiled coil</keyword>
<feature type="transmembrane region" description="Helical" evidence="7">
    <location>
        <begin position="269"/>
        <end position="290"/>
    </location>
</feature>
<dbReference type="GO" id="GO:0016020">
    <property type="term" value="C:membrane"/>
    <property type="evidence" value="ECO:0007669"/>
    <property type="project" value="UniProtKB-SubCell"/>
</dbReference>
<gene>
    <name evidence="8" type="ORF">SEV965_LOCUS22195</name>
</gene>
<comment type="caution">
    <text evidence="8">The sequence shown here is derived from an EMBL/GenBank/DDBJ whole genome shotgun (WGS) entry which is preliminary data.</text>
</comment>
<evidence type="ECO:0000313" key="8">
    <source>
        <dbReference type="EMBL" id="CAF1221180.1"/>
    </source>
</evidence>
<feature type="transmembrane region" description="Helical" evidence="7">
    <location>
        <begin position="209"/>
        <end position="228"/>
    </location>
</feature>
<name>A0A814XVW6_9BILA</name>
<organism evidence="8 9">
    <name type="scientific">Rotaria sordida</name>
    <dbReference type="NCBI Taxonomy" id="392033"/>
    <lineage>
        <taxon>Eukaryota</taxon>
        <taxon>Metazoa</taxon>
        <taxon>Spiralia</taxon>
        <taxon>Gnathifera</taxon>
        <taxon>Rotifera</taxon>
        <taxon>Eurotatoria</taxon>
        <taxon>Bdelloidea</taxon>
        <taxon>Philodinida</taxon>
        <taxon>Philodinidae</taxon>
        <taxon>Rotaria</taxon>
    </lineage>
</organism>
<evidence type="ECO:0000313" key="9">
    <source>
        <dbReference type="Proteomes" id="UP000663889"/>
    </source>
</evidence>
<accession>A0A814XVW6</accession>
<reference evidence="8" key="1">
    <citation type="submission" date="2021-02" db="EMBL/GenBank/DDBJ databases">
        <authorList>
            <person name="Nowell W R."/>
        </authorList>
    </citation>
    <scope>NUCLEOTIDE SEQUENCE</scope>
</reference>
<dbReference type="PANTHER" id="PTHR43791">
    <property type="entry name" value="PERMEASE-RELATED"/>
    <property type="match status" value="1"/>
</dbReference>